<evidence type="ECO:0000256" key="3">
    <source>
        <dbReference type="ARBA" id="ARBA00022692"/>
    </source>
</evidence>
<dbReference type="InterPro" id="IPR051423">
    <property type="entry name" value="CD225/Dispanin"/>
</dbReference>
<dbReference type="GeneTree" id="ENSGT00940000161103"/>
<reference evidence="8" key="2">
    <citation type="submission" date="2025-09" db="UniProtKB">
        <authorList>
            <consortium name="Ensembl"/>
        </authorList>
    </citation>
    <scope>IDENTIFICATION</scope>
</reference>
<accession>A0A8C4X0U0</accession>
<feature type="transmembrane region" description="Helical" evidence="7">
    <location>
        <begin position="145"/>
        <end position="169"/>
    </location>
</feature>
<dbReference type="AlphaFoldDB" id="A0A8C4X0U0"/>
<evidence type="ECO:0000256" key="4">
    <source>
        <dbReference type="ARBA" id="ARBA00022989"/>
    </source>
</evidence>
<evidence type="ECO:0000256" key="7">
    <source>
        <dbReference type="SAM" id="Phobius"/>
    </source>
</evidence>
<name>A0A8C4X0U0_EPTBU</name>
<feature type="region of interest" description="Disordered" evidence="6">
    <location>
        <begin position="71"/>
        <end position="112"/>
    </location>
</feature>
<evidence type="ECO:0000313" key="8">
    <source>
        <dbReference type="Ensembl" id="ENSEBUP00000024402.1"/>
    </source>
</evidence>
<dbReference type="Ensembl" id="ENSEBUT00000024978.1">
    <property type="protein sequence ID" value="ENSEBUP00000024402.1"/>
    <property type="gene ID" value="ENSEBUG00000015043.1"/>
</dbReference>
<reference evidence="8" key="1">
    <citation type="submission" date="2025-08" db="UniProtKB">
        <authorList>
            <consortium name="Ensembl"/>
        </authorList>
    </citation>
    <scope>IDENTIFICATION</scope>
</reference>
<dbReference type="PANTHER" id="PTHR14948:SF20">
    <property type="entry name" value="PROLINE-RICH TRANSMEMBRANE PROTEIN 2"/>
    <property type="match status" value="1"/>
</dbReference>
<evidence type="ECO:0000313" key="9">
    <source>
        <dbReference type="Proteomes" id="UP000694388"/>
    </source>
</evidence>
<keyword evidence="9" id="KW-1185">Reference proteome</keyword>
<dbReference type="Proteomes" id="UP000694388">
    <property type="component" value="Unplaced"/>
</dbReference>
<sequence length="213" mass="23226">MIESFNIIKTHIRALRELKTHLCKANSSNTTPANTTVHKNYIINTQTDRVTYCMLMKRRAEMKDVRTTVSKASKHLAMDASSCSETRTPPDSTPRLQSEPPPKVPEANGERTTCEATPLAPDGDAKVVVAGVGEDGEAEVRPKDYLLLTIFSCICPIWPINIIGFVFSIMSRNSFAGGDVDGARRLGRVAKLISLGSIMGGTLLYLISSCVIL</sequence>
<comment type="subcellular location">
    <subcellularLocation>
        <location evidence="1">Membrane</location>
    </subcellularLocation>
</comment>
<evidence type="ECO:0000256" key="1">
    <source>
        <dbReference type="ARBA" id="ARBA00004370"/>
    </source>
</evidence>
<dbReference type="Pfam" id="PF04505">
    <property type="entry name" value="CD225"/>
    <property type="match status" value="1"/>
</dbReference>
<evidence type="ECO:0000256" key="2">
    <source>
        <dbReference type="ARBA" id="ARBA00006843"/>
    </source>
</evidence>
<dbReference type="GO" id="GO:0016020">
    <property type="term" value="C:membrane"/>
    <property type="evidence" value="ECO:0007669"/>
    <property type="project" value="UniProtKB-SubCell"/>
</dbReference>
<feature type="transmembrane region" description="Helical" evidence="7">
    <location>
        <begin position="189"/>
        <end position="212"/>
    </location>
</feature>
<keyword evidence="4 7" id="KW-1133">Transmembrane helix</keyword>
<evidence type="ECO:0000256" key="5">
    <source>
        <dbReference type="ARBA" id="ARBA00023136"/>
    </source>
</evidence>
<evidence type="ECO:0000256" key="6">
    <source>
        <dbReference type="SAM" id="MobiDB-lite"/>
    </source>
</evidence>
<keyword evidence="3 7" id="KW-0812">Transmembrane</keyword>
<protein>
    <recommendedName>
        <fullName evidence="10">Proline-rich transmembrane protein 2</fullName>
    </recommendedName>
</protein>
<feature type="compositionally biased region" description="Polar residues" evidence="6">
    <location>
        <begin position="81"/>
        <end position="96"/>
    </location>
</feature>
<dbReference type="PANTHER" id="PTHR14948">
    <property type="entry name" value="NG5"/>
    <property type="match status" value="1"/>
</dbReference>
<dbReference type="InterPro" id="IPR007593">
    <property type="entry name" value="CD225/Dispanin_fam"/>
</dbReference>
<proteinExistence type="inferred from homology"/>
<evidence type="ECO:0008006" key="10">
    <source>
        <dbReference type="Google" id="ProtNLM"/>
    </source>
</evidence>
<keyword evidence="5 7" id="KW-0472">Membrane</keyword>
<comment type="similarity">
    <text evidence="2">Belongs to the CD225/Dispanin family.</text>
</comment>
<organism evidence="8 9">
    <name type="scientific">Eptatretus burgeri</name>
    <name type="common">Inshore hagfish</name>
    <dbReference type="NCBI Taxonomy" id="7764"/>
    <lineage>
        <taxon>Eukaryota</taxon>
        <taxon>Metazoa</taxon>
        <taxon>Chordata</taxon>
        <taxon>Craniata</taxon>
        <taxon>Vertebrata</taxon>
        <taxon>Cyclostomata</taxon>
        <taxon>Myxini</taxon>
        <taxon>Myxiniformes</taxon>
        <taxon>Myxinidae</taxon>
        <taxon>Eptatretinae</taxon>
        <taxon>Eptatretus</taxon>
    </lineage>
</organism>